<dbReference type="RefSeq" id="WP_135057889.1">
    <property type="nucleotide sequence ID" value="NZ_JADGLC010000022.1"/>
</dbReference>
<dbReference type="Proteomes" id="UP000297396">
    <property type="component" value="Unassembled WGS sequence"/>
</dbReference>
<sequence length="208" mass="23825">MYFLTSLKAKCISNANFPKKGIFLIDELFTIFEHSKEDKLQLLNDERISACIITVTKELKMEKLVQEAYKLAHKDPIFNGVFFDYDCPIIENINNYFNGKGILPASLSEIFIKIVEKTRKDNKGKLSAFKGYELAGAIALFYIRKAFRITNKSYRKSMTKKSLNSLTVNDHAKMRQADAVRSSKSDPLHLLINSLLFKQGITWYALHG</sequence>
<evidence type="ECO:0000313" key="2">
    <source>
        <dbReference type="Proteomes" id="UP000297396"/>
    </source>
</evidence>
<dbReference type="EMBL" id="SPPA01000022">
    <property type="protein sequence ID" value="TFV08810.1"/>
    <property type="molecule type" value="Genomic_DNA"/>
</dbReference>
<feature type="non-terminal residue" evidence="1">
    <location>
        <position position="208"/>
    </location>
</feature>
<accession>A0A4Y9JVR0</accession>
<dbReference type="AlphaFoldDB" id="A0A4Y9JVR0"/>
<protein>
    <submittedName>
        <fullName evidence="1">Uncharacterized protein</fullName>
    </submittedName>
</protein>
<gene>
    <name evidence="1" type="ORF">E4T80_09710</name>
</gene>
<evidence type="ECO:0000313" key="1">
    <source>
        <dbReference type="EMBL" id="TFV08810.1"/>
    </source>
</evidence>
<organism evidence="1 2">
    <name type="scientific">Muribacter muris</name>
    <dbReference type="NCBI Taxonomy" id="67855"/>
    <lineage>
        <taxon>Bacteria</taxon>
        <taxon>Pseudomonadati</taxon>
        <taxon>Pseudomonadota</taxon>
        <taxon>Gammaproteobacteria</taxon>
        <taxon>Pasteurellales</taxon>
        <taxon>Pasteurellaceae</taxon>
        <taxon>Muribacter</taxon>
    </lineage>
</organism>
<reference evidence="1 2" key="1">
    <citation type="submission" date="2019-03" db="EMBL/GenBank/DDBJ databases">
        <title>Diversity of the mouse oral microbiome.</title>
        <authorList>
            <person name="Joseph S."/>
            <person name="Aduse-Opoku J."/>
            <person name="Curtis M."/>
            <person name="Wade W."/>
            <person name="Hashim A."/>
        </authorList>
    </citation>
    <scope>NUCLEOTIDE SEQUENCE [LARGE SCALE GENOMIC DNA]</scope>
    <source>
        <strain evidence="1 2">WT12</strain>
    </source>
</reference>
<proteinExistence type="predicted"/>
<name>A0A4Y9JVR0_9PAST</name>
<comment type="caution">
    <text evidence="1">The sequence shown here is derived from an EMBL/GenBank/DDBJ whole genome shotgun (WGS) entry which is preliminary data.</text>
</comment>